<accession>A0ABW0APH1</accession>
<feature type="compositionally biased region" description="Basic and acidic residues" evidence="1">
    <location>
        <begin position="156"/>
        <end position="168"/>
    </location>
</feature>
<feature type="region of interest" description="Disordered" evidence="1">
    <location>
        <begin position="146"/>
        <end position="170"/>
    </location>
</feature>
<evidence type="ECO:0000313" key="3">
    <source>
        <dbReference type="EMBL" id="MFC5153905.1"/>
    </source>
</evidence>
<dbReference type="PROSITE" id="PS51257">
    <property type="entry name" value="PROKAR_LIPOPROTEIN"/>
    <property type="match status" value="1"/>
</dbReference>
<organism evidence="3 4">
    <name type="scientific">Streptomyces amakusaensis</name>
    <dbReference type="NCBI Taxonomy" id="67271"/>
    <lineage>
        <taxon>Bacteria</taxon>
        <taxon>Bacillati</taxon>
        <taxon>Actinomycetota</taxon>
        <taxon>Actinomycetes</taxon>
        <taxon>Kitasatosporales</taxon>
        <taxon>Streptomycetaceae</taxon>
        <taxon>Streptomyces</taxon>
    </lineage>
</organism>
<gene>
    <name evidence="3" type="ORF">ACFPRH_19410</name>
</gene>
<dbReference type="Proteomes" id="UP001596160">
    <property type="component" value="Unassembled WGS sequence"/>
</dbReference>
<reference evidence="4" key="1">
    <citation type="journal article" date="2019" name="Int. J. Syst. Evol. Microbiol.">
        <title>The Global Catalogue of Microorganisms (GCM) 10K type strain sequencing project: providing services to taxonomists for standard genome sequencing and annotation.</title>
        <authorList>
            <consortium name="The Broad Institute Genomics Platform"/>
            <consortium name="The Broad Institute Genome Sequencing Center for Infectious Disease"/>
            <person name="Wu L."/>
            <person name="Ma J."/>
        </authorList>
    </citation>
    <scope>NUCLEOTIDE SEQUENCE [LARGE SCALE GENOMIC DNA]</scope>
    <source>
        <strain evidence="4">PCU 266</strain>
    </source>
</reference>
<feature type="compositionally biased region" description="Basic and acidic residues" evidence="1">
    <location>
        <begin position="33"/>
        <end position="46"/>
    </location>
</feature>
<proteinExistence type="predicted"/>
<feature type="chain" id="PRO_5046399418" description="Lipoprotein" evidence="2">
    <location>
        <begin position="25"/>
        <end position="227"/>
    </location>
</feature>
<dbReference type="RefSeq" id="WP_344478631.1">
    <property type="nucleotide sequence ID" value="NZ_BAAASB010000010.1"/>
</dbReference>
<dbReference type="EMBL" id="JBHSKP010000012">
    <property type="protein sequence ID" value="MFC5153905.1"/>
    <property type="molecule type" value="Genomic_DNA"/>
</dbReference>
<keyword evidence="2" id="KW-0732">Signal</keyword>
<keyword evidence="4" id="KW-1185">Reference proteome</keyword>
<comment type="caution">
    <text evidence="3">The sequence shown here is derived from an EMBL/GenBank/DDBJ whole genome shotgun (WGS) entry which is preliminary data.</text>
</comment>
<sequence>MTIRFRVRHTAVAMSLAAASPLLTGCGEGGDSAAKERGTRAEGEREPAAALTPAEVKAVLPRAGDLPRWKAVSSAVLDLSEGHAERACPGGTAKECMAARNVGTAVLEKDGEGRVEFKVFAHQDTDAASDAYPFLWKEASKGWLSPAEKASVGTPGDRRDALRGEHETGYGSNIQIRVGPTLLSIRADTDADRPRRTDAELTALAKMFAERARQAHEGELPSAVLRP</sequence>
<evidence type="ECO:0000256" key="1">
    <source>
        <dbReference type="SAM" id="MobiDB-lite"/>
    </source>
</evidence>
<name>A0ABW0APH1_9ACTN</name>
<evidence type="ECO:0008006" key="5">
    <source>
        <dbReference type="Google" id="ProtNLM"/>
    </source>
</evidence>
<feature type="signal peptide" evidence="2">
    <location>
        <begin position="1"/>
        <end position="24"/>
    </location>
</feature>
<protein>
    <recommendedName>
        <fullName evidence="5">Lipoprotein</fullName>
    </recommendedName>
</protein>
<feature type="region of interest" description="Disordered" evidence="1">
    <location>
        <begin position="27"/>
        <end position="46"/>
    </location>
</feature>
<evidence type="ECO:0000313" key="4">
    <source>
        <dbReference type="Proteomes" id="UP001596160"/>
    </source>
</evidence>
<evidence type="ECO:0000256" key="2">
    <source>
        <dbReference type="SAM" id="SignalP"/>
    </source>
</evidence>